<evidence type="ECO:0000313" key="2">
    <source>
        <dbReference type="EMBL" id="KAF1949632.1"/>
    </source>
</evidence>
<dbReference type="AlphaFoldDB" id="A0A6A5TD86"/>
<dbReference type="OrthoDB" id="9988524at2759"/>
<dbReference type="PROSITE" id="PS00383">
    <property type="entry name" value="TYR_PHOSPHATASE_1"/>
    <property type="match status" value="1"/>
</dbReference>
<dbReference type="Gene3D" id="3.90.190.10">
    <property type="entry name" value="Protein tyrosine phosphatase superfamily"/>
    <property type="match status" value="1"/>
</dbReference>
<dbReference type="PANTHER" id="PTHR31126:SF10">
    <property type="entry name" value="PROTEIN PHOSPHATASE, PUTATIVE (AFU_ORTHOLOGUE AFUA_6G06650)-RELATED"/>
    <property type="match status" value="1"/>
</dbReference>
<dbReference type="SUPFAM" id="SSF52799">
    <property type="entry name" value="(Phosphotyrosine protein) phosphatases II"/>
    <property type="match status" value="1"/>
</dbReference>
<dbReference type="InterPro" id="IPR029021">
    <property type="entry name" value="Prot-tyrosine_phosphatase-like"/>
</dbReference>
<feature type="domain" description="Tyrosine specific protein phosphatases" evidence="1">
    <location>
        <begin position="186"/>
        <end position="229"/>
    </location>
</feature>
<dbReference type="InterPro" id="IPR016130">
    <property type="entry name" value="Tyr_Pase_AS"/>
</dbReference>
<dbReference type="EMBL" id="ML977035">
    <property type="protein sequence ID" value="KAF1949632.1"/>
    <property type="molecule type" value="Genomic_DNA"/>
</dbReference>
<accession>A0A6A5TD86</accession>
<dbReference type="InterPro" id="IPR026893">
    <property type="entry name" value="Tyr/Ser_Pase_IphP-type"/>
</dbReference>
<evidence type="ECO:0000313" key="3">
    <source>
        <dbReference type="Proteomes" id="UP000800035"/>
    </source>
</evidence>
<dbReference type="PANTHER" id="PTHR31126">
    <property type="entry name" value="TYROSINE-PROTEIN PHOSPHATASE"/>
    <property type="match status" value="1"/>
</dbReference>
<keyword evidence="3" id="KW-1185">Reference proteome</keyword>
<evidence type="ECO:0000259" key="1">
    <source>
        <dbReference type="PROSITE" id="PS50056"/>
    </source>
</evidence>
<organism evidence="2 3">
    <name type="scientific">Byssothecium circinans</name>
    <dbReference type="NCBI Taxonomy" id="147558"/>
    <lineage>
        <taxon>Eukaryota</taxon>
        <taxon>Fungi</taxon>
        <taxon>Dikarya</taxon>
        <taxon>Ascomycota</taxon>
        <taxon>Pezizomycotina</taxon>
        <taxon>Dothideomycetes</taxon>
        <taxon>Pleosporomycetidae</taxon>
        <taxon>Pleosporales</taxon>
        <taxon>Massarineae</taxon>
        <taxon>Massarinaceae</taxon>
        <taxon>Byssothecium</taxon>
    </lineage>
</organism>
<gene>
    <name evidence="2" type="ORF">CC80DRAFT_555205</name>
</gene>
<dbReference type="Pfam" id="PF13350">
    <property type="entry name" value="Y_phosphatase3"/>
    <property type="match status" value="2"/>
</dbReference>
<dbReference type="InterPro" id="IPR000387">
    <property type="entry name" value="Tyr_Pase_dom"/>
</dbReference>
<protein>
    <recommendedName>
        <fullName evidence="1">Tyrosine specific protein phosphatases domain-containing protein</fullName>
    </recommendedName>
</protein>
<dbReference type="Proteomes" id="UP000800035">
    <property type="component" value="Unassembled WGS sequence"/>
</dbReference>
<dbReference type="PROSITE" id="PS50056">
    <property type="entry name" value="TYR_PHOSPHATASE_2"/>
    <property type="match status" value="1"/>
</dbReference>
<sequence length="311" mass="35403">MGSTYSPLKSLPNFRDVGVLMNDLTGSRRLKTGRLYRAARPDDASYQDRQRLLKDYGLKSIIDLRTKYIKPVRRYLGARLKCSRTEHIEQAQKRDARIKASEAVPQSNDDVAEPLKIPGVVYHEINFNGSAFSRMLISKLSWMEFFRLIGLMIFGYRLDAIKILAPHMESMGLIGLATESLNVCTKEVKQIFDVLADEKNWPVIVHCTQGKDRTGLIVMLLLFLLDVDIDAIEKDYLLSEPELEAEKAERIKEIASIGLSERFACCPREVVRSVHAHLESRYGGVEKYLQATGVTREMMESIKRFLQAESS</sequence>
<name>A0A6A5TD86_9PLEO</name>
<dbReference type="GO" id="GO:0004721">
    <property type="term" value="F:phosphoprotein phosphatase activity"/>
    <property type="evidence" value="ECO:0007669"/>
    <property type="project" value="InterPro"/>
</dbReference>
<proteinExistence type="predicted"/>
<reference evidence="2" key="1">
    <citation type="journal article" date="2020" name="Stud. Mycol.">
        <title>101 Dothideomycetes genomes: a test case for predicting lifestyles and emergence of pathogens.</title>
        <authorList>
            <person name="Haridas S."/>
            <person name="Albert R."/>
            <person name="Binder M."/>
            <person name="Bloem J."/>
            <person name="Labutti K."/>
            <person name="Salamov A."/>
            <person name="Andreopoulos B."/>
            <person name="Baker S."/>
            <person name="Barry K."/>
            <person name="Bills G."/>
            <person name="Bluhm B."/>
            <person name="Cannon C."/>
            <person name="Castanera R."/>
            <person name="Culley D."/>
            <person name="Daum C."/>
            <person name="Ezra D."/>
            <person name="Gonzalez J."/>
            <person name="Henrissat B."/>
            <person name="Kuo A."/>
            <person name="Liang C."/>
            <person name="Lipzen A."/>
            <person name="Lutzoni F."/>
            <person name="Magnuson J."/>
            <person name="Mondo S."/>
            <person name="Nolan M."/>
            <person name="Ohm R."/>
            <person name="Pangilinan J."/>
            <person name="Park H.-J."/>
            <person name="Ramirez L."/>
            <person name="Alfaro M."/>
            <person name="Sun H."/>
            <person name="Tritt A."/>
            <person name="Yoshinaga Y."/>
            <person name="Zwiers L.-H."/>
            <person name="Turgeon B."/>
            <person name="Goodwin S."/>
            <person name="Spatafora J."/>
            <person name="Crous P."/>
            <person name="Grigoriev I."/>
        </authorList>
    </citation>
    <scope>NUCLEOTIDE SEQUENCE</scope>
    <source>
        <strain evidence="2">CBS 675.92</strain>
    </source>
</reference>